<proteinExistence type="predicted"/>
<evidence type="ECO:0000256" key="6">
    <source>
        <dbReference type="SAM" id="Phobius"/>
    </source>
</evidence>
<keyword evidence="3 6" id="KW-0812">Transmembrane</keyword>
<feature type="transmembrane region" description="Helical" evidence="6">
    <location>
        <begin position="457"/>
        <end position="482"/>
    </location>
</feature>
<name>A0A326U8S8_THEHA</name>
<feature type="transmembrane region" description="Helical" evidence="6">
    <location>
        <begin position="422"/>
        <end position="451"/>
    </location>
</feature>
<gene>
    <name evidence="7" type="ORF">EI42_02317</name>
</gene>
<dbReference type="GO" id="GO:0022857">
    <property type="term" value="F:transmembrane transporter activity"/>
    <property type="evidence" value="ECO:0007669"/>
    <property type="project" value="InterPro"/>
</dbReference>
<evidence type="ECO:0000313" key="8">
    <source>
        <dbReference type="Proteomes" id="UP000248806"/>
    </source>
</evidence>
<evidence type="ECO:0000256" key="2">
    <source>
        <dbReference type="ARBA" id="ARBA00022475"/>
    </source>
</evidence>
<evidence type="ECO:0000256" key="5">
    <source>
        <dbReference type="ARBA" id="ARBA00023136"/>
    </source>
</evidence>
<evidence type="ECO:0000256" key="4">
    <source>
        <dbReference type="ARBA" id="ARBA00022989"/>
    </source>
</evidence>
<dbReference type="PANTHER" id="PTHR42770">
    <property type="entry name" value="AMINO ACID TRANSPORTER-RELATED"/>
    <property type="match status" value="1"/>
</dbReference>
<dbReference type="InterPro" id="IPR050367">
    <property type="entry name" value="APC_superfamily"/>
</dbReference>
<dbReference type="AlphaFoldDB" id="A0A326U8S8"/>
<feature type="transmembrane region" description="Helical" evidence="6">
    <location>
        <begin position="139"/>
        <end position="157"/>
    </location>
</feature>
<keyword evidence="5 6" id="KW-0472">Membrane</keyword>
<dbReference type="GO" id="GO:0005886">
    <property type="term" value="C:plasma membrane"/>
    <property type="evidence" value="ECO:0007669"/>
    <property type="project" value="UniProtKB-SubCell"/>
</dbReference>
<feature type="transmembrane region" description="Helical" evidence="6">
    <location>
        <begin position="390"/>
        <end position="410"/>
    </location>
</feature>
<sequence>MAQIHTPERAQPLYSEEYTRKVMPPVLTTFGMTATYLVIIFFIVNAAIAASGGASAFTYLLLGAITFFIPCAIATAQLAHMFPHEGSLYNWTHHTLGGYWSFFVGFCSWMPASLVMVSASDTVITLLQGLHSDWLTEPWQQGLVLICILLLSAFLAMQRLKMVQYLINGAVLLIFVAVFLVGISGPIWILTGHASATNFADPSQWAINWDPAHGNINLFGLVTLAYLGTEVPLNMAGEVREQKAITRHLFWGTLLVIVFYLIATASLLIVQGAEAGAVGGFSLISTVQTVLGSWAGTIVALCIMVYFIVIVVAYNHSFSRLLFVGGVDLRLPPKISFLNRHRVPARAIVLQTAASIIFTLIAFMVIPYIFSLSSPASLALEIYNISQASVTLIWAISTAFFFINLMLLYFRDKAAFHKKRIFPMWVLVLSSIVGPLACLIAIIDSLFFSWIPLISNAHWWLLVGGMTVFCLAIATIGSLFATSEASWQVLEKEV</sequence>
<dbReference type="Pfam" id="PF13520">
    <property type="entry name" value="AA_permease_2"/>
    <property type="match status" value="1"/>
</dbReference>
<dbReference type="InterPro" id="IPR002293">
    <property type="entry name" value="AA/rel_permease1"/>
</dbReference>
<dbReference type="Proteomes" id="UP000248806">
    <property type="component" value="Unassembled WGS sequence"/>
</dbReference>
<keyword evidence="2" id="KW-1003">Cell membrane</keyword>
<dbReference type="EMBL" id="QKUF01000006">
    <property type="protein sequence ID" value="PZW31220.1"/>
    <property type="molecule type" value="Genomic_DNA"/>
</dbReference>
<dbReference type="PANTHER" id="PTHR42770:SF7">
    <property type="entry name" value="MEMBRANE PROTEIN"/>
    <property type="match status" value="1"/>
</dbReference>
<dbReference type="Gene3D" id="1.20.1740.10">
    <property type="entry name" value="Amino acid/polyamine transporter I"/>
    <property type="match status" value="1"/>
</dbReference>
<feature type="transmembrane region" description="Helical" evidence="6">
    <location>
        <begin position="56"/>
        <end position="79"/>
    </location>
</feature>
<feature type="transmembrane region" description="Helical" evidence="6">
    <location>
        <begin position="249"/>
        <end position="270"/>
    </location>
</feature>
<feature type="transmembrane region" description="Helical" evidence="6">
    <location>
        <begin position="211"/>
        <end position="228"/>
    </location>
</feature>
<feature type="transmembrane region" description="Helical" evidence="6">
    <location>
        <begin position="169"/>
        <end position="191"/>
    </location>
</feature>
<dbReference type="PIRSF" id="PIRSF006060">
    <property type="entry name" value="AA_transporter"/>
    <property type="match status" value="1"/>
</dbReference>
<protein>
    <submittedName>
        <fullName evidence="7">L-asparagine transporter-like permease</fullName>
    </submittedName>
</protein>
<evidence type="ECO:0000256" key="3">
    <source>
        <dbReference type="ARBA" id="ARBA00022692"/>
    </source>
</evidence>
<keyword evidence="8" id="KW-1185">Reference proteome</keyword>
<organism evidence="7 8">
    <name type="scientific">Thermosporothrix hazakensis</name>
    <dbReference type="NCBI Taxonomy" id="644383"/>
    <lineage>
        <taxon>Bacteria</taxon>
        <taxon>Bacillati</taxon>
        <taxon>Chloroflexota</taxon>
        <taxon>Ktedonobacteria</taxon>
        <taxon>Ktedonobacterales</taxon>
        <taxon>Thermosporotrichaceae</taxon>
        <taxon>Thermosporothrix</taxon>
    </lineage>
</organism>
<dbReference type="OrthoDB" id="138071at2"/>
<feature type="transmembrane region" description="Helical" evidence="6">
    <location>
        <begin position="26"/>
        <end position="50"/>
    </location>
</feature>
<dbReference type="RefSeq" id="WP_111321967.1">
    <property type="nucleotide sequence ID" value="NZ_BIFX01000003.1"/>
</dbReference>
<keyword evidence="4 6" id="KW-1133">Transmembrane helix</keyword>
<evidence type="ECO:0000256" key="1">
    <source>
        <dbReference type="ARBA" id="ARBA00004651"/>
    </source>
</evidence>
<reference evidence="7 8" key="1">
    <citation type="submission" date="2018-06" db="EMBL/GenBank/DDBJ databases">
        <title>Genomic Encyclopedia of Archaeal and Bacterial Type Strains, Phase II (KMG-II): from individual species to whole genera.</title>
        <authorList>
            <person name="Goeker M."/>
        </authorList>
    </citation>
    <scope>NUCLEOTIDE SEQUENCE [LARGE SCALE GENOMIC DNA]</scope>
    <source>
        <strain evidence="7 8">ATCC BAA-1881</strain>
    </source>
</reference>
<feature type="transmembrane region" description="Helical" evidence="6">
    <location>
        <begin position="348"/>
        <end position="370"/>
    </location>
</feature>
<evidence type="ECO:0000313" key="7">
    <source>
        <dbReference type="EMBL" id="PZW31220.1"/>
    </source>
</evidence>
<comment type="subcellular location">
    <subcellularLocation>
        <location evidence="1">Cell membrane</location>
        <topology evidence="1">Multi-pass membrane protein</topology>
    </subcellularLocation>
</comment>
<comment type="caution">
    <text evidence="7">The sequence shown here is derived from an EMBL/GenBank/DDBJ whole genome shotgun (WGS) entry which is preliminary data.</text>
</comment>
<feature type="transmembrane region" description="Helical" evidence="6">
    <location>
        <begin position="99"/>
        <end position="119"/>
    </location>
</feature>
<accession>A0A326U8S8</accession>
<feature type="transmembrane region" description="Helical" evidence="6">
    <location>
        <begin position="290"/>
        <end position="314"/>
    </location>
</feature>